<dbReference type="Proteomes" id="UP000241762">
    <property type="component" value="Chromosome"/>
</dbReference>
<dbReference type="PROSITE" id="PS51608">
    <property type="entry name" value="SAM_MT_UBIE"/>
    <property type="match status" value="1"/>
</dbReference>
<evidence type="ECO:0000313" key="7">
    <source>
        <dbReference type="EMBL" id="AVP87829.1"/>
    </source>
</evidence>
<dbReference type="PROSITE" id="PS01184">
    <property type="entry name" value="UBIE_2"/>
    <property type="match status" value="1"/>
</dbReference>
<name>A0A2P1P982_9RICK</name>
<dbReference type="OrthoDB" id="9808140at2"/>
<feature type="binding site" evidence="6">
    <location>
        <begin position="107"/>
        <end position="108"/>
    </location>
    <ligand>
        <name>S-adenosyl-L-methionine</name>
        <dbReference type="ChEBI" id="CHEBI:59789"/>
    </ligand>
</feature>
<dbReference type="NCBIfam" id="NF001244">
    <property type="entry name" value="PRK00216.1-5"/>
    <property type="match status" value="1"/>
</dbReference>
<comment type="catalytic activity">
    <reaction evidence="6">
        <text>a 2-methoxy-6-(all-trans-polyprenyl)benzene-1,4-diol + S-adenosyl-L-methionine = a 5-methoxy-2-methyl-3-(all-trans-polyprenyl)benzene-1,4-diol + S-adenosyl-L-homocysteine + H(+)</text>
        <dbReference type="Rhea" id="RHEA:28286"/>
        <dbReference type="Rhea" id="RHEA-COMP:10858"/>
        <dbReference type="Rhea" id="RHEA-COMP:10859"/>
        <dbReference type="ChEBI" id="CHEBI:15378"/>
        <dbReference type="ChEBI" id="CHEBI:57856"/>
        <dbReference type="ChEBI" id="CHEBI:59789"/>
        <dbReference type="ChEBI" id="CHEBI:84166"/>
        <dbReference type="ChEBI" id="CHEBI:84167"/>
        <dbReference type="EC" id="2.1.1.201"/>
    </reaction>
</comment>
<dbReference type="KEGG" id="ptc:phytr_8990"/>
<dbReference type="RefSeq" id="WP_106874673.1">
    <property type="nucleotide sequence ID" value="NZ_CP027845.1"/>
</dbReference>
<evidence type="ECO:0000256" key="3">
    <source>
        <dbReference type="ARBA" id="ARBA00022679"/>
    </source>
</evidence>
<dbReference type="UniPathway" id="UPA00079">
    <property type="reaction ID" value="UER00169"/>
</dbReference>
<evidence type="ECO:0000256" key="6">
    <source>
        <dbReference type="HAMAP-Rule" id="MF_01813"/>
    </source>
</evidence>
<dbReference type="EC" id="2.1.1.163" evidence="6"/>
<comment type="catalytic activity">
    <reaction evidence="6">
        <text>a 2-demethylmenaquinol + S-adenosyl-L-methionine = a menaquinol + S-adenosyl-L-homocysteine + H(+)</text>
        <dbReference type="Rhea" id="RHEA:42640"/>
        <dbReference type="Rhea" id="RHEA-COMP:9539"/>
        <dbReference type="Rhea" id="RHEA-COMP:9563"/>
        <dbReference type="ChEBI" id="CHEBI:15378"/>
        <dbReference type="ChEBI" id="CHEBI:18151"/>
        <dbReference type="ChEBI" id="CHEBI:55437"/>
        <dbReference type="ChEBI" id="CHEBI:57856"/>
        <dbReference type="ChEBI" id="CHEBI:59789"/>
        <dbReference type="EC" id="2.1.1.163"/>
    </reaction>
</comment>
<evidence type="ECO:0000256" key="1">
    <source>
        <dbReference type="ARBA" id="ARBA00022428"/>
    </source>
</evidence>
<dbReference type="PANTHER" id="PTHR43591">
    <property type="entry name" value="METHYLTRANSFERASE"/>
    <property type="match status" value="1"/>
</dbReference>
<dbReference type="AlphaFoldDB" id="A0A2P1P982"/>
<gene>
    <name evidence="6" type="primary">ubiE</name>
    <name evidence="7" type="ORF">phytr_8990</name>
</gene>
<comment type="similarity">
    <text evidence="6">Belongs to the class I-like SAM-binding methyltransferase superfamily. MenG/UbiE family.</text>
</comment>
<feature type="binding site" evidence="6">
    <location>
        <position position="55"/>
    </location>
    <ligand>
        <name>S-adenosyl-L-methionine</name>
        <dbReference type="ChEBI" id="CHEBI:59789"/>
    </ligand>
</feature>
<dbReference type="InterPro" id="IPR029063">
    <property type="entry name" value="SAM-dependent_MTases_sf"/>
</dbReference>
<dbReference type="InterPro" id="IPR023576">
    <property type="entry name" value="UbiE/COQ5_MeTrFase_CS"/>
</dbReference>
<dbReference type="GO" id="GO:0008425">
    <property type="term" value="F:2-methoxy-6-polyprenyl-1,4-benzoquinol methyltransferase activity"/>
    <property type="evidence" value="ECO:0007669"/>
    <property type="project" value="UniProtKB-UniRule"/>
</dbReference>
<dbReference type="InterPro" id="IPR004033">
    <property type="entry name" value="UbiE/COQ5_MeTrFase"/>
</dbReference>
<evidence type="ECO:0000256" key="5">
    <source>
        <dbReference type="ARBA" id="ARBA00022691"/>
    </source>
</evidence>
<feature type="binding site" evidence="6">
    <location>
        <position position="79"/>
    </location>
    <ligand>
        <name>S-adenosyl-L-methionine</name>
        <dbReference type="ChEBI" id="CHEBI:59789"/>
    </ligand>
</feature>
<keyword evidence="2 6" id="KW-0489">Methyltransferase</keyword>
<dbReference type="GO" id="GO:0043770">
    <property type="term" value="F:demethylmenaquinone methyltransferase activity"/>
    <property type="evidence" value="ECO:0007669"/>
    <property type="project" value="UniProtKB-UniRule"/>
</dbReference>
<dbReference type="SUPFAM" id="SSF53335">
    <property type="entry name" value="S-adenosyl-L-methionine-dependent methyltransferases"/>
    <property type="match status" value="1"/>
</dbReference>
<keyword evidence="8" id="KW-1185">Reference proteome</keyword>
<dbReference type="PROSITE" id="PS01183">
    <property type="entry name" value="UBIE_1"/>
    <property type="match status" value="1"/>
</dbReference>
<keyword evidence="5 6" id="KW-0949">S-adenosyl-L-methionine</keyword>
<evidence type="ECO:0000256" key="2">
    <source>
        <dbReference type="ARBA" id="ARBA00022603"/>
    </source>
</evidence>
<keyword evidence="1 6" id="KW-0474">Menaquinone biosynthesis</keyword>
<proteinExistence type="inferred from homology"/>
<comment type="pathway">
    <text evidence="6">Quinol/quinone metabolism; menaquinone biosynthesis; menaquinol from 1,4-dihydroxy-2-naphthoate: step 2/2.</text>
</comment>
<dbReference type="EMBL" id="CP027845">
    <property type="protein sequence ID" value="AVP87829.1"/>
    <property type="molecule type" value="Genomic_DNA"/>
</dbReference>
<dbReference type="Pfam" id="PF01209">
    <property type="entry name" value="Ubie_methyltran"/>
    <property type="match status" value="1"/>
</dbReference>
<reference evidence="7 8" key="1">
    <citation type="submission" date="2018-03" db="EMBL/GenBank/DDBJ databases">
        <title>A gene transfer event suggests a long-term partnership between eustigmatophyte algae and a novel lineage of endosymbiotic bacteria.</title>
        <authorList>
            <person name="Yurchenko T."/>
            <person name="Sevcikova T."/>
            <person name="Pribyl P."/>
            <person name="El Karkouri K."/>
            <person name="Klimes V."/>
            <person name="Amaral R."/>
            <person name="Zbrankova V."/>
            <person name="Kim E."/>
            <person name="Raoult D."/>
            <person name="Santos L.M.A."/>
            <person name="Elias M."/>
        </authorList>
    </citation>
    <scope>NUCLEOTIDE SEQUENCE [LARGE SCALE GENOMIC DNA]</scope>
    <source>
        <strain evidence="7">CCALA 838</strain>
    </source>
</reference>
<sequence length="235" mass="26194">MYTSSFISDVFTSVASKYDIMNDAMSFGLHRLWKKQFCSLVKNPGAKILDVATGSGDIAFGLYKRALNLGLTPDIIGVDINPAMLSLAKVKKLEKNITCGLDFMEADSTDLPFKDNTFDYYTISFGIRNIPDISEALQEAHRVLKPGGKFLCMEFGKPCLPGIKQAYNFYSNYFIPKMGSLIAGNRDAYQYLVDSIRAFPDRKKFLSMMQAAGFKISYGRSLNFGVASIYEGYKA</sequence>
<dbReference type="PANTHER" id="PTHR43591:SF24">
    <property type="entry name" value="2-METHOXY-6-POLYPRENYL-1,4-BENZOQUINOL METHYLASE, MITOCHONDRIAL"/>
    <property type="match status" value="1"/>
</dbReference>
<dbReference type="HAMAP" id="MF_01813">
    <property type="entry name" value="MenG_UbiE_methyltr"/>
    <property type="match status" value="1"/>
</dbReference>
<comment type="pathway">
    <text evidence="6">Cofactor biosynthesis; ubiquinone biosynthesis.</text>
</comment>
<protein>
    <recommendedName>
        <fullName evidence="6">Ubiquinone/menaquinone biosynthesis C-methyltransferase UbiE</fullName>
        <ecNumber evidence="6">2.1.1.163</ecNumber>
        <ecNumber evidence="6">2.1.1.201</ecNumber>
    </recommendedName>
    <alternativeName>
        <fullName evidence="6">2-methoxy-6-polyprenyl-1,4-benzoquinol methylase</fullName>
    </alternativeName>
    <alternativeName>
        <fullName evidence="6">Demethylmenaquinone methyltransferase</fullName>
    </alternativeName>
</protein>
<evidence type="ECO:0000256" key="4">
    <source>
        <dbReference type="ARBA" id="ARBA00022688"/>
    </source>
</evidence>
<keyword evidence="4 6" id="KW-0831">Ubiquinone biosynthesis</keyword>
<dbReference type="GO" id="GO:0009060">
    <property type="term" value="P:aerobic respiration"/>
    <property type="evidence" value="ECO:0007669"/>
    <property type="project" value="UniProtKB-UniRule"/>
</dbReference>
<keyword evidence="3 6" id="KW-0808">Transferase</keyword>
<dbReference type="EC" id="2.1.1.201" evidence="6"/>
<evidence type="ECO:0000313" key="8">
    <source>
        <dbReference type="Proteomes" id="UP000241762"/>
    </source>
</evidence>
<dbReference type="NCBIfam" id="TIGR01934">
    <property type="entry name" value="MenG_MenH_UbiE"/>
    <property type="match status" value="1"/>
</dbReference>
<dbReference type="Gene3D" id="3.40.50.150">
    <property type="entry name" value="Vaccinia Virus protein VP39"/>
    <property type="match status" value="1"/>
</dbReference>
<keyword evidence="7" id="KW-0830">Ubiquinone</keyword>
<dbReference type="CDD" id="cd02440">
    <property type="entry name" value="AdoMet_MTases"/>
    <property type="match status" value="1"/>
</dbReference>
<feature type="binding site" evidence="6">
    <location>
        <position position="124"/>
    </location>
    <ligand>
        <name>S-adenosyl-L-methionine</name>
        <dbReference type="ChEBI" id="CHEBI:59789"/>
    </ligand>
</feature>
<organism evidence="7 8">
    <name type="scientific">Candidatus Phycorickettsia trachydisci</name>
    <dbReference type="NCBI Taxonomy" id="2115978"/>
    <lineage>
        <taxon>Bacteria</taxon>
        <taxon>Pseudomonadati</taxon>
        <taxon>Pseudomonadota</taxon>
        <taxon>Alphaproteobacteria</taxon>
        <taxon>Rickettsiales</taxon>
        <taxon>Rickettsiaceae</taxon>
        <taxon>Candidatus Phycorickettsia</taxon>
    </lineage>
</organism>
<dbReference type="GO" id="GO:0032259">
    <property type="term" value="P:methylation"/>
    <property type="evidence" value="ECO:0007669"/>
    <property type="project" value="UniProtKB-KW"/>
</dbReference>
<accession>A0A2P1P982</accession>
<dbReference type="UniPathway" id="UPA00232"/>
<comment type="function">
    <text evidence="6">Methyltransferase required for the conversion of demethylmenaquinol (DMKH2) to menaquinol (MKH2) and the conversion of 2-polyprenyl-6-methoxy-1,4-benzoquinol (DDMQH2) to 2-polyprenyl-3-methyl-6-methoxy-1,4-benzoquinol (DMQH2).</text>
</comment>
<dbReference type="GO" id="GO:0009234">
    <property type="term" value="P:menaquinone biosynthetic process"/>
    <property type="evidence" value="ECO:0007669"/>
    <property type="project" value="UniProtKB-UniRule"/>
</dbReference>